<feature type="non-terminal residue" evidence="1">
    <location>
        <position position="23"/>
    </location>
</feature>
<gene>
    <name evidence="1" type="ORF">HaLaN_24248</name>
</gene>
<accession>A0A699ZTF6</accession>
<name>A0A699ZTF6_HAELA</name>
<protein>
    <submittedName>
        <fullName evidence="1">Uncharacterized protein</fullName>
    </submittedName>
</protein>
<proteinExistence type="predicted"/>
<organism evidence="1 2">
    <name type="scientific">Haematococcus lacustris</name>
    <name type="common">Green alga</name>
    <name type="synonym">Haematococcus pluvialis</name>
    <dbReference type="NCBI Taxonomy" id="44745"/>
    <lineage>
        <taxon>Eukaryota</taxon>
        <taxon>Viridiplantae</taxon>
        <taxon>Chlorophyta</taxon>
        <taxon>core chlorophytes</taxon>
        <taxon>Chlorophyceae</taxon>
        <taxon>CS clade</taxon>
        <taxon>Chlamydomonadales</taxon>
        <taxon>Haematococcaceae</taxon>
        <taxon>Haematococcus</taxon>
    </lineage>
</organism>
<evidence type="ECO:0000313" key="1">
    <source>
        <dbReference type="EMBL" id="GFH26147.1"/>
    </source>
</evidence>
<feature type="non-terminal residue" evidence="1">
    <location>
        <position position="1"/>
    </location>
</feature>
<sequence>HRYQSCCWLSCWHCSCRFHQPPP</sequence>
<dbReference type="Proteomes" id="UP000485058">
    <property type="component" value="Unassembled WGS sequence"/>
</dbReference>
<keyword evidence="2" id="KW-1185">Reference proteome</keyword>
<dbReference type="AlphaFoldDB" id="A0A699ZTF6"/>
<comment type="caution">
    <text evidence="1">The sequence shown here is derived from an EMBL/GenBank/DDBJ whole genome shotgun (WGS) entry which is preliminary data.</text>
</comment>
<reference evidence="1 2" key="1">
    <citation type="submission" date="2020-02" db="EMBL/GenBank/DDBJ databases">
        <title>Draft genome sequence of Haematococcus lacustris strain NIES-144.</title>
        <authorList>
            <person name="Morimoto D."/>
            <person name="Nakagawa S."/>
            <person name="Yoshida T."/>
            <person name="Sawayama S."/>
        </authorList>
    </citation>
    <scope>NUCLEOTIDE SEQUENCE [LARGE SCALE GENOMIC DNA]</scope>
    <source>
        <strain evidence="1 2">NIES-144</strain>
    </source>
</reference>
<evidence type="ECO:0000313" key="2">
    <source>
        <dbReference type="Proteomes" id="UP000485058"/>
    </source>
</evidence>
<dbReference type="EMBL" id="BLLF01003038">
    <property type="protein sequence ID" value="GFH26147.1"/>
    <property type="molecule type" value="Genomic_DNA"/>
</dbReference>